<dbReference type="OrthoDB" id="4299905at2"/>
<reference evidence="1 2" key="1">
    <citation type="submission" date="2019-02" db="EMBL/GenBank/DDBJ databases">
        <title>Sequencing the genomes of 1000 actinobacteria strains.</title>
        <authorList>
            <person name="Klenk H.-P."/>
        </authorList>
    </citation>
    <scope>NUCLEOTIDE SEQUENCE [LARGE SCALE GENOMIC DNA]</scope>
    <source>
        <strain evidence="1 2">DSM 45162</strain>
    </source>
</reference>
<comment type="caution">
    <text evidence="1">The sequence shown here is derived from an EMBL/GenBank/DDBJ whole genome shotgun (WGS) entry which is preliminary data.</text>
</comment>
<organism evidence="1 2">
    <name type="scientific">Krasilnikovia cinnamomea</name>
    <dbReference type="NCBI Taxonomy" id="349313"/>
    <lineage>
        <taxon>Bacteria</taxon>
        <taxon>Bacillati</taxon>
        <taxon>Actinomycetota</taxon>
        <taxon>Actinomycetes</taxon>
        <taxon>Micromonosporales</taxon>
        <taxon>Micromonosporaceae</taxon>
        <taxon>Krasilnikovia</taxon>
    </lineage>
</organism>
<dbReference type="Proteomes" id="UP000292564">
    <property type="component" value="Unassembled WGS sequence"/>
</dbReference>
<dbReference type="AlphaFoldDB" id="A0A4Q7ZG80"/>
<evidence type="ECO:0000313" key="2">
    <source>
        <dbReference type="Proteomes" id="UP000292564"/>
    </source>
</evidence>
<name>A0A4Q7ZG80_9ACTN</name>
<keyword evidence="2" id="KW-1185">Reference proteome</keyword>
<sequence length="124" mass="13635">MPSNLQPRLMLDITNVIFEVSQPATPKLDEKTNTQKVDFETKLPVWMVVLYARGRGWSAVFNVAVTNVDKPTADVCEQVVPLDLEAFPWANKRKDGDINSGVSFKCTALEPVETRVPAMAGASA</sequence>
<gene>
    <name evidence="1" type="ORF">EV385_1086</name>
</gene>
<protein>
    <submittedName>
        <fullName evidence="1">Uncharacterized protein</fullName>
    </submittedName>
</protein>
<dbReference type="EMBL" id="SHKY01000001">
    <property type="protein sequence ID" value="RZU49341.1"/>
    <property type="molecule type" value="Genomic_DNA"/>
</dbReference>
<proteinExistence type="predicted"/>
<evidence type="ECO:0000313" key="1">
    <source>
        <dbReference type="EMBL" id="RZU49341.1"/>
    </source>
</evidence>
<dbReference type="RefSeq" id="WP_130508438.1">
    <property type="nucleotide sequence ID" value="NZ_SHKY01000001.1"/>
</dbReference>
<accession>A0A4Q7ZG80</accession>